<dbReference type="AlphaFoldDB" id="A0A423WTZ0"/>
<dbReference type="SMART" id="SM00248">
    <property type="entry name" value="ANK"/>
    <property type="match status" value="12"/>
</dbReference>
<reference evidence="5 6" key="1">
    <citation type="submission" date="2015-09" db="EMBL/GenBank/DDBJ databases">
        <title>Host preference determinants of Valsa canker pathogens revealed by comparative genomics.</title>
        <authorList>
            <person name="Yin Z."/>
            <person name="Huang L."/>
        </authorList>
    </citation>
    <scope>NUCLEOTIDE SEQUENCE [LARGE SCALE GENOMIC DNA]</scope>
    <source>
        <strain evidence="5 6">03-1</strain>
    </source>
</reference>
<dbReference type="PROSITE" id="PS50088">
    <property type="entry name" value="ANK_REPEAT"/>
    <property type="match status" value="5"/>
</dbReference>
<dbReference type="InterPro" id="IPR002110">
    <property type="entry name" value="Ankyrin_rpt"/>
</dbReference>
<feature type="repeat" description="ANK" evidence="3">
    <location>
        <begin position="180"/>
        <end position="209"/>
    </location>
</feature>
<comment type="caution">
    <text evidence="5">The sequence shown here is derived from an EMBL/GenBank/DDBJ whole genome shotgun (WGS) entry which is preliminary data.</text>
</comment>
<keyword evidence="1" id="KW-0677">Repeat</keyword>
<name>A0A423WTZ0_9PEZI</name>
<feature type="repeat" description="ANK" evidence="3">
    <location>
        <begin position="236"/>
        <end position="265"/>
    </location>
</feature>
<sequence length="1034" mass="114940">MASICDLPPELLIHVIQHLDQVKDISALSRSGSRFIHDIATPILYSHVKDVPDVLCWACDEGRIDTVRRLLVAGADPNARWAQKQRRSATLMAMSDMCFGAGSMWEWRSMHQRPETDAMFEEDRQARDDDIDELYATDSDDDDSDPDSESDLDSESGSEFSSPGYDSNGDEVIVDKCFWTPLHIAARWGLDDIIELLLHHGATVNPPSRGFCDCAFATDSTTKTPSGVTHSTPLWTPLHIAICYGHESTARLLLSRGASIVVTRGLDEGERAKVTALHVACAAGAVSIAHFLVENHQPDVEVKDHHGQTPLSWAYFTGMWQSIDFLVENGATLNARLGLWPLLKHACIEYRFAEALRFMELGVDVYAGDEEVQYLEVLVSALRCCCRPKYWRQEVKHMDFYMALRAKRQKHLRERAVEVLLKEDLRTIKDLRFVKQYWNAPLLEATFYHQPTVVALLLKTLQERDSAYTKAGLLPFLQCALRSHVESPRGALLDTVQVILASMPENLTKNDILQAIASTCGNSNKQKDKEAVVRLLSEQRDDVTLNAKAAQKLWFKAIGNGNINLCKTLLDKGLKPPSRKELGSLISKAIAADSVAALEYLSTLKGASEIMLTGPRLYKAISEKKAHCAVFLIDQGAPVDYRSPTGETCLLQASMLANNTPALKLLEKGADPNVCGDNPTDTPLLLATIKRDEQLVDELLQHGADVHGQEGRASALACAMYTGFLDGVRSMVYSASFAEATEEKRNSYIATALTLPDDAWGMAATFNYILNGLGVDPNCVFREMGGITPMHLAVIRPRPLAFDLLIRNGADMHRRPCLESDDDDDDDDADEMINMSKTTPLEFAIRHAAPSTVRDMLNQLPLSPEDAESEDCPYPWLADELREAMTPQLRADYVRAACYRMKPPMFAVLIDSKLDFSIRDPRNGDTALHMVCGGIREYTREPDWEPGKVAGRAAEAILMFLGEKRFGQDPRVENDEGVSALQLVRELVDYSGDEFFWKEVAEVLGMMLIVDDDGIRERPEGHDLALARFGAVPS</sequence>
<dbReference type="PANTHER" id="PTHR24198">
    <property type="entry name" value="ANKYRIN REPEAT AND PROTEIN KINASE DOMAIN-CONTAINING PROTEIN"/>
    <property type="match status" value="1"/>
</dbReference>
<evidence type="ECO:0000256" key="1">
    <source>
        <dbReference type="ARBA" id="ARBA00022737"/>
    </source>
</evidence>
<protein>
    <recommendedName>
        <fullName evidence="7">F-box domain-containing protein</fullName>
    </recommendedName>
</protein>
<evidence type="ECO:0000313" key="6">
    <source>
        <dbReference type="Proteomes" id="UP000283895"/>
    </source>
</evidence>
<feature type="repeat" description="ANK" evidence="3">
    <location>
        <begin position="679"/>
        <end position="711"/>
    </location>
</feature>
<dbReference type="InterPro" id="IPR036770">
    <property type="entry name" value="Ankyrin_rpt-contain_sf"/>
</dbReference>
<feature type="compositionally biased region" description="Acidic residues" evidence="4">
    <location>
        <begin position="135"/>
        <end position="156"/>
    </location>
</feature>
<evidence type="ECO:0000256" key="2">
    <source>
        <dbReference type="ARBA" id="ARBA00023043"/>
    </source>
</evidence>
<dbReference type="PROSITE" id="PS50297">
    <property type="entry name" value="ANK_REP_REGION"/>
    <property type="match status" value="5"/>
</dbReference>
<feature type="repeat" description="ANK" evidence="3">
    <location>
        <begin position="306"/>
        <end position="338"/>
    </location>
</feature>
<dbReference type="Proteomes" id="UP000283895">
    <property type="component" value="Unassembled WGS sequence"/>
</dbReference>
<accession>A0A423WTZ0</accession>
<feature type="repeat" description="ANK" evidence="3">
    <location>
        <begin position="785"/>
        <end position="817"/>
    </location>
</feature>
<keyword evidence="6" id="KW-1185">Reference proteome</keyword>
<dbReference type="EMBL" id="LKEA01000009">
    <property type="protein sequence ID" value="ROW06819.1"/>
    <property type="molecule type" value="Genomic_DNA"/>
</dbReference>
<evidence type="ECO:0000256" key="4">
    <source>
        <dbReference type="SAM" id="MobiDB-lite"/>
    </source>
</evidence>
<evidence type="ECO:0008006" key="7">
    <source>
        <dbReference type="Google" id="ProtNLM"/>
    </source>
</evidence>
<dbReference type="Pfam" id="PF00023">
    <property type="entry name" value="Ank"/>
    <property type="match status" value="1"/>
</dbReference>
<evidence type="ECO:0000313" key="5">
    <source>
        <dbReference type="EMBL" id="ROW06819.1"/>
    </source>
</evidence>
<keyword evidence="2 3" id="KW-0040">ANK repeat</keyword>
<dbReference type="Gene3D" id="1.25.40.20">
    <property type="entry name" value="Ankyrin repeat-containing domain"/>
    <property type="match status" value="5"/>
</dbReference>
<evidence type="ECO:0000256" key="3">
    <source>
        <dbReference type="PROSITE-ProRule" id="PRU00023"/>
    </source>
</evidence>
<dbReference type="OrthoDB" id="341259at2759"/>
<dbReference type="PANTHER" id="PTHR24198:SF165">
    <property type="entry name" value="ANKYRIN REPEAT-CONTAINING PROTEIN-RELATED"/>
    <property type="match status" value="1"/>
</dbReference>
<organism evidence="5 6">
    <name type="scientific">Cytospora schulzeri</name>
    <dbReference type="NCBI Taxonomy" id="448051"/>
    <lineage>
        <taxon>Eukaryota</taxon>
        <taxon>Fungi</taxon>
        <taxon>Dikarya</taxon>
        <taxon>Ascomycota</taxon>
        <taxon>Pezizomycotina</taxon>
        <taxon>Sordariomycetes</taxon>
        <taxon>Sordariomycetidae</taxon>
        <taxon>Diaporthales</taxon>
        <taxon>Cytosporaceae</taxon>
        <taxon>Cytospora</taxon>
    </lineage>
</organism>
<gene>
    <name evidence="5" type="ORF">VMCG_03995</name>
</gene>
<dbReference type="Pfam" id="PF12796">
    <property type="entry name" value="Ank_2"/>
    <property type="match status" value="2"/>
</dbReference>
<feature type="region of interest" description="Disordered" evidence="4">
    <location>
        <begin position="135"/>
        <end position="167"/>
    </location>
</feature>
<dbReference type="SUPFAM" id="SSF48403">
    <property type="entry name" value="Ankyrin repeat"/>
    <property type="match status" value="2"/>
</dbReference>
<dbReference type="STRING" id="356882.A0A423WTZ0"/>
<proteinExistence type="predicted"/>